<evidence type="ECO:0000259" key="1">
    <source>
        <dbReference type="Pfam" id="PF24644"/>
    </source>
</evidence>
<evidence type="ECO:0000259" key="2">
    <source>
        <dbReference type="Pfam" id="PF24645"/>
    </source>
</evidence>
<evidence type="ECO:0000313" key="4">
    <source>
        <dbReference type="Proteomes" id="UP000612233"/>
    </source>
</evidence>
<feature type="domain" description="DUF7638" evidence="1">
    <location>
        <begin position="82"/>
        <end position="186"/>
    </location>
</feature>
<comment type="caution">
    <text evidence="3">The sequence shown here is derived from an EMBL/GenBank/DDBJ whole genome shotgun (WGS) entry which is preliminary data.</text>
</comment>
<gene>
    <name evidence="3" type="ORF">IC235_06435</name>
</gene>
<accession>A0A927BB95</accession>
<organism evidence="3 4">
    <name type="scientific">Hymenobacter montanus</name>
    <dbReference type="NCBI Taxonomy" id="2771359"/>
    <lineage>
        <taxon>Bacteria</taxon>
        <taxon>Pseudomonadati</taxon>
        <taxon>Bacteroidota</taxon>
        <taxon>Cytophagia</taxon>
        <taxon>Cytophagales</taxon>
        <taxon>Hymenobacteraceae</taxon>
        <taxon>Hymenobacter</taxon>
    </lineage>
</organism>
<evidence type="ECO:0000313" key="3">
    <source>
        <dbReference type="EMBL" id="MBD2767526.1"/>
    </source>
</evidence>
<dbReference type="Pfam" id="PF24644">
    <property type="entry name" value="DUF7638"/>
    <property type="match status" value="2"/>
</dbReference>
<protein>
    <submittedName>
        <fullName evidence="3">Uncharacterized protein</fullName>
    </submittedName>
</protein>
<feature type="domain" description="DUF7639" evidence="2">
    <location>
        <begin position="190"/>
        <end position="258"/>
    </location>
</feature>
<dbReference type="InterPro" id="IPR056056">
    <property type="entry name" value="DUF7639"/>
</dbReference>
<proteinExistence type="predicted"/>
<dbReference type="EMBL" id="JACXAD010000005">
    <property type="protein sequence ID" value="MBD2767526.1"/>
    <property type="molecule type" value="Genomic_DNA"/>
</dbReference>
<name>A0A927BB95_9BACT</name>
<dbReference type="InterPro" id="IPR056055">
    <property type="entry name" value="DUF7638"/>
</dbReference>
<feature type="domain" description="DUF7638" evidence="1">
    <location>
        <begin position="2"/>
        <end position="46"/>
    </location>
</feature>
<dbReference type="Proteomes" id="UP000612233">
    <property type="component" value="Unassembled WGS sequence"/>
</dbReference>
<reference evidence="3" key="1">
    <citation type="submission" date="2020-09" db="EMBL/GenBank/DDBJ databases">
        <authorList>
            <person name="Kim M.K."/>
        </authorList>
    </citation>
    <scope>NUCLEOTIDE SEQUENCE</scope>
    <source>
        <strain evidence="3">BT664</strain>
    </source>
</reference>
<dbReference type="AlphaFoldDB" id="A0A927BB95"/>
<keyword evidence="4" id="KW-1185">Reference proteome</keyword>
<sequence length="273" mass="31167">MLNIPDKEEISIHELGSWKIKEGSWLFSKESFIDYVLSLIKELNPELQNIYTYSQKVVNGVRIGEGGTGTVYKENKTIPHGLFPEKVDGDSVNLFYKLDEVYYLVKTNIFSDGTITLSRLEDPVQLSVEEFEGLAMQGMITTVVPLNARVHIYGLGSFTVDECFYSISLTDKLLQIKDVFRELRGELSTLDICREAHQDYLDNPTADNKEKLRISYEAVPSHHRRYVGDMDVKDTQVRMILYGKQEVEGWSHYQVAQAMGEQLPTINIPDSND</sequence>
<dbReference type="RefSeq" id="WP_191004343.1">
    <property type="nucleotide sequence ID" value="NZ_JACXAD010000005.1"/>
</dbReference>
<dbReference type="Pfam" id="PF24645">
    <property type="entry name" value="DUF7639"/>
    <property type="match status" value="1"/>
</dbReference>